<dbReference type="Gene3D" id="3.30.70.1320">
    <property type="entry name" value="Multidrug efflux transporter AcrB pore domain like"/>
    <property type="match status" value="1"/>
</dbReference>
<feature type="transmembrane region" description="Helical" evidence="9">
    <location>
        <begin position="374"/>
        <end position="394"/>
    </location>
</feature>
<evidence type="ECO:0000256" key="3">
    <source>
        <dbReference type="ARBA" id="ARBA00022448"/>
    </source>
</evidence>
<name>A0A1X7NHF3_9HYPH</name>
<dbReference type="Gene3D" id="3.30.2090.10">
    <property type="entry name" value="Multidrug efflux transporter AcrB TolC docking domain, DN and DC subdomains"/>
    <property type="match status" value="2"/>
</dbReference>
<keyword evidence="3 9" id="KW-0813">Transport</keyword>
<dbReference type="SUPFAM" id="SSF82714">
    <property type="entry name" value="Multidrug efflux transporter AcrB TolC docking domain, DN and DC subdomains"/>
    <property type="match status" value="2"/>
</dbReference>
<dbReference type="GO" id="GO:0005886">
    <property type="term" value="C:plasma membrane"/>
    <property type="evidence" value="ECO:0007669"/>
    <property type="project" value="UniProtKB-SubCell"/>
</dbReference>
<feature type="transmembrane region" description="Helical" evidence="9">
    <location>
        <begin position="400"/>
        <end position="421"/>
    </location>
</feature>
<keyword evidence="8 9" id="KW-0472">Membrane</keyword>
<feature type="transmembrane region" description="Helical" evidence="9">
    <location>
        <begin position="348"/>
        <end position="367"/>
    </location>
</feature>
<dbReference type="GO" id="GO:0015562">
    <property type="term" value="F:efflux transmembrane transporter activity"/>
    <property type="evidence" value="ECO:0007669"/>
    <property type="project" value="InterPro"/>
</dbReference>
<dbReference type="Gene3D" id="1.20.1640.10">
    <property type="entry name" value="Multidrug efflux transporter AcrB transmembrane domain"/>
    <property type="match status" value="2"/>
</dbReference>
<evidence type="ECO:0000256" key="9">
    <source>
        <dbReference type="RuleBase" id="RU364070"/>
    </source>
</evidence>
<evidence type="ECO:0000256" key="5">
    <source>
        <dbReference type="ARBA" id="ARBA00022519"/>
    </source>
</evidence>
<evidence type="ECO:0000313" key="11">
    <source>
        <dbReference type="EMBL" id="SMH37196.1"/>
    </source>
</evidence>
<dbReference type="NCBIfam" id="TIGR00915">
    <property type="entry name" value="2A0602"/>
    <property type="match status" value="1"/>
</dbReference>
<evidence type="ECO:0000256" key="4">
    <source>
        <dbReference type="ARBA" id="ARBA00022475"/>
    </source>
</evidence>
<evidence type="ECO:0000256" key="8">
    <source>
        <dbReference type="ARBA" id="ARBA00023136"/>
    </source>
</evidence>
<comment type="subcellular location">
    <subcellularLocation>
        <location evidence="1 9">Cell inner membrane</location>
        <topology evidence="1 9">Multi-pass membrane protein</topology>
    </subcellularLocation>
</comment>
<feature type="transmembrane region" description="Helical" evidence="9">
    <location>
        <begin position="442"/>
        <end position="466"/>
    </location>
</feature>
<keyword evidence="6 9" id="KW-0812">Transmembrane</keyword>
<proteinExistence type="inferred from homology"/>
<feature type="transmembrane region" description="Helical" evidence="9">
    <location>
        <begin position="478"/>
        <end position="505"/>
    </location>
</feature>
<sequence length="1053" mass="111871">MSPASPRNAIANFFIARPVFAVVLAIATLLAGVMGIYSLSISQYPDIAPVTVRVNATYNGATAEAVENSVTKKIESAMTGLDGLLYMESTSSTGSASISLTFENGTDPELAQVEVQNKLSRVESQLPEAVQDQGVRVSRSPSGILMIGNIISRDGRYTSDELSDIMSSQIEERIERLDGVGSVQSFGSGYAMRIWLDPSLMQKYQLVPGDVTSAIGTQNVQVAAGSVGATPVVQGQQLKANIIAQTQMSSADEFKRIILKTATDGSVVRLADVARVEIGLESYGQKSSFNGMPAAGFGVQLASGANAITTAELVHAELDSLAGSLPTGVEVAYSYETTPFVELSIEKVVETLIEAIILVFVVLLLFLQNLRATLIPMIAVPVVLLGTFGVLAALGYSINMLTMFAMVLAIGLLVDDAIVVVENVERIMRDEKLSAREATEKSMGEITGALLGIALVLTAVFIPMAFFSGSVGVIYRQFSVTIASAMLLSVLVAVILTPALCALMLKPSHEGFIARWLGWFERGLDRTTGGYARSVRALVGRPLRMFIVFAALIAAAYGLFTRLPTSFLPEEDQGVLMTQITLPAGANAARTQAVIDIVENYFLTRETDAVQSVFMTLGFGFSGSGENTAMAFVRLKDFDLRTEDRLSASSVAQRASGYFRQIRDAEVFVLAPPAIQGLGQSSGFSMYLEDTGNQGRDALTAASNALADAANGNAVIQNLRGNTRTLEAQLKIDIDQEKAGALGIDLSAINSLITTAFSGTNVNDFIYRGEIKPVYVQADAPFRMQPDDINRWYAKNDSGEMVPFSAFATTQWVQGSPSLARFNGTAAVSINGSAAPGASSGDAMDEAERLVAELPGGYGASWSGLSYQERLAGSQAAMLYAVSLLVVFLCLAALYESWSVPFSVIFAVPVGVFGALLAAWLFDQSNDVYFKVGLLTTIGLTAKNAILIVEFARDLAAQGRSAVDAVVEAARLRLRPILMTSLAFILGVLPLARASGAGSAAQNAIGIGVMGGMIAATVLGVFFVPLLFVSVTRLTEKWRGRGGKLQQAEQHKG</sequence>
<comment type="caution">
    <text evidence="9">Lacks conserved residue(s) required for the propagation of feature annotation.</text>
</comment>
<feature type="transmembrane region" description="Helical" evidence="9">
    <location>
        <begin position="902"/>
        <end position="922"/>
    </location>
</feature>
<evidence type="ECO:0000259" key="10">
    <source>
        <dbReference type="PROSITE" id="PS50156"/>
    </source>
</evidence>
<feature type="transmembrane region" description="Helical" evidence="9">
    <location>
        <begin position="1004"/>
        <end position="1029"/>
    </location>
</feature>
<dbReference type="AlphaFoldDB" id="A0A1X7NHF3"/>
<feature type="transmembrane region" description="Helical" evidence="9">
    <location>
        <begin position="972"/>
        <end position="992"/>
    </location>
</feature>
<gene>
    <name evidence="11" type="ORF">SAMN02982922_1876</name>
</gene>
<dbReference type="SUPFAM" id="SSF82866">
    <property type="entry name" value="Multidrug efflux transporter AcrB transmembrane domain"/>
    <property type="match status" value="2"/>
</dbReference>
<dbReference type="GO" id="GO:0009636">
    <property type="term" value="P:response to toxic substance"/>
    <property type="evidence" value="ECO:0007669"/>
    <property type="project" value="UniProtKB-ARBA"/>
</dbReference>
<dbReference type="Proteomes" id="UP000193083">
    <property type="component" value="Unassembled WGS sequence"/>
</dbReference>
<dbReference type="FunFam" id="3.30.70.1430:FF:000001">
    <property type="entry name" value="Efflux pump membrane transporter"/>
    <property type="match status" value="1"/>
</dbReference>
<feature type="transmembrane region" description="Helical" evidence="9">
    <location>
        <begin position="543"/>
        <end position="560"/>
    </location>
</feature>
<dbReference type="PRINTS" id="PR00702">
    <property type="entry name" value="ACRIFLAVINRP"/>
</dbReference>
<keyword evidence="7 9" id="KW-1133">Transmembrane helix</keyword>
<dbReference type="Gene3D" id="3.30.70.1430">
    <property type="entry name" value="Multidrug efflux transporter AcrB pore domain"/>
    <property type="match status" value="2"/>
</dbReference>
<dbReference type="InterPro" id="IPR000731">
    <property type="entry name" value="SSD"/>
</dbReference>
<dbReference type="EMBL" id="FXBL01000004">
    <property type="protein sequence ID" value="SMH37196.1"/>
    <property type="molecule type" value="Genomic_DNA"/>
</dbReference>
<organism evidence="11 12">
    <name type="scientific">Mesorhizobium australicum</name>
    <dbReference type="NCBI Taxonomy" id="536018"/>
    <lineage>
        <taxon>Bacteria</taxon>
        <taxon>Pseudomonadati</taxon>
        <taxon>Pseudomonadota</taxon>
        <taxon>Alphaproteobacteria</taxon>
        <taxon>Hyphomicrobiales</taxon>
        <taxon>Phyllobacteriaceae</taxon>
        <taxon>Mesorhizobium</taxon>
    </lineage>
</organism>
<dbReference type="Gene3D" id="3.30.70.1440">
    <property type="entry name" value="Multidrug efflux transporter AcrB pore domain"/>
    <property type="match status" value="1"/>
</dbReference>
<dbReference type="InterPro" id="IPR001036">
    <property type="entry name" value="Acrflvin-R"/>
</dbReference>
<dbReference type="Pfam" id="PF00873">
    <property type="entry name" value="ACR_tran"/>
    <property type="match status" value="1"/>
</dbReference>
<protein>
    <recommendedName>
        <fullName evidence="9">Efflux pump membrane transporter</fullName>
    </recommendedName>
</protein>
<dbReference type="PROSITE" id="PS50156">
    <property type="entry name" value="SSD"/>
    <property type="match status" value="1"/>
</dbReference>
<dbReference type="GO" id="GO:0042910">
    <property type="term" value="F:xenobiotic transmembrane transporter activity"/>
    <property type="evidence" value="ECO:0007669"/>
    <property type="project" value="TreeGrafter"/>
</dbReference>
<evidence type="ECO:0000256" key="1">
    <source>
        <dbReference type="ARBA" id="ARBA00004429"/>
    </source>
</evidence>
<dbReference type="NCBIfam" id="NF000282">
    <property type="entry name" value="RND_permease_1"/>
    <property type="match status" value="1"/>
</dbReference>
<keyword evidence="4" id="KW-1003">Cell membrane</keyword>
<dbReference type="PANTHER" id="PTHR32063:SF13">
    <property type="entry name" value="MULTIDRUG EFFLUX PUMP SUBUNIT ACRB-RELATED"/>
    <property type="match status" value="1"/>
</dbReference>
<dbReference type="InterPro" id="IPR027463">
    <property type="entry name" value="AcrB_DN_DC_subdom"/>
</dbReference>
<feature type="transmembrane region" description="Helical" evidence="9">
    <location>
        <begin position="877"/>
        <end position="895"/>
    </location>
</feature>
<evidence type="ECO:0000313" key="12">
    <source>
        <dbReference type="Proteomes" id="UP000193083"/>
    </source>
</evidence>
<dbReference type="InterPro" id="IPR004764">
    <property type="entry name" value="MdtF-like"/>
</dbReference>
<dbReference type="PANTHER" id="PTHR32063">
    <property type="match status" value="1"/>
</dbReference>
<reference evidence="11 12" key="1">
    <citation type="submission" date="2017-04" db="EMBL/GenBank/DDBJ databases">
        <authorList>
            <person name="Afonso C.L."/>
            <person name="Miller P.J."/>
            <person name="Scott M.A."/>
            <person name="Spackman E."/>
            <person name="Goraichik I."/>
            <person name="Dimitrov K.M."/>
            <person name="Suarez D.L."/>
            <person name="Swayne D.E."/>
        </authorList>
    </citation>
    <scope>NUCLEOTIDE SEQUENCE [LARGE SCALE GENOMIC DNA]</scope>
    <source>
        <strain evidence="11 12">B5P</strain>
    </source>
</reference>
<accession>A0A1X7NHF3</accession>
<keyword evidence="12" id="KW-1185">Reference proteome</keyword>
<comment type="similarity">
    <text evidence="2 9">Belongs to the resistance-nodulation-cell division (RND) (TC 2.A.6) family.</text>
</comment>
<evidence type="ECO:0000256" key="7">
    <source>
        <dbReference type="ARBA" id="ARBA00022989"/>
    </source>
</evidence>
<keyword evidence="5 9" id="KW-0997">Cell inner membrane</keyword>
<feature type="domain" description="SSD" evidence="10">
    <location>
        <begin position="377"/>
        <end position="503"/>
    </location>
</feature>
<feature type="transmembrane region" description="Helical" evidence="9">
    <location>
        <begin position="928"/>
        <end position="951"/>
    </location>
</feature>
<dbReference type="FunFam" id="1.20.1640.10:FF:000001">
    <property type="entry name" value="Efflux pump membrane transporter"/>
    <property type="match status" value="1"/>
</dbReference>
<evidence type="ECO:0000256" key="2">
    <source>
        <dbReference type="ARBA" id="ARBA00010942"/>
    </source>
</evidence>
<evidence type="ECO:0000256" key="6">
    <source>
        <dbReference type="ARBA" id="ARBA00022692"/>
    </source>
</evidence>
<dbReference type="SUPFAM" id="SSF82693">
    <property type="entry name" value="Multidrug efflux transporter AcrB pore domain, PN1, PN2, PC1 and PC2 subdomains"/>
    <property type="match status" value="4"/>
</dbReference>